<dbReference type="InterPro" id="IPR043129">
    <property type="entry name" value="ATPase_NBD"/>
</dbReference>
<comment type="catalytic activity">
    <reaction evidence="1">
        <text>1,6-anhydro-N-acetyl-beta-muramate + ATP + H2O = N-acetyl-D-muramate 6-phosphate + ADP + H(+)</text>
        <dbReference type="Rhea" id="RHEA:24952"/>
        <dbReference type="ChEBI" id="CHEBI:15377"/>
        <dbReference type="ChEBI" id="CHEBI:15378"/>
        <dbReference type="ChEBI" id="CHEBI:30616"/>
        <dbReference type="ChEBI" id="CHEBI:58690"/>
        <dbReference type="ChEBI" id="CHEBI:58722"/>
        <dbReference type="ChEBI" id="CHEBI:456216"/>
        <dbReference type="EC" id="2.7.1.170"/>
    </reaction>
</comment>
<name>A0A2D6YK22_9DELT</name>
<dbReference type="SUPFAM" id="SSF53067">
    <property type="entry name" value="Actin-like ATPase domain"/>
    <property type="match status" value="1"/>
</dbReference>
<dbReference type="Pfam" id="PF03702">
    <property type="entry name" value="AnmK"/>
    <property type="match status" value="1"/>
</dbReference>
<dbReference type="EMBL" id="NZEX01000096">
    <property type="protein sequence ID" value="MAH63504.1"/>
    <property type="molecule type" value="Genomic_DNA"/>
</dbReference>
<dbReference type="GO" id="GO:0006040">
    <property type="term" value="P:amino sugar metabolic process"/>
    <property type="evidence" value="ECO:0007669"/>
    <property type="project" value="InterPro"/>
</dbReference>
<keyword evidence="1" id="KW-0808">Transferase</keyword>
<feature type="binding site" evidence="1">
    <location>
        <begin position="24"/>
        <end position="31"/>
    </location>
    <ligand>
        <name>ATP</name>
        <dbReference type="ChEBI" id="CHEBI:30616"/>
    </ligand>
</feature>
<dbReference type="PANTHER" id="PTHR30605:SF0">
    <property type="entry name" value="ANHYDRO-N-ACETYLMURAMIC ACID KINASE"/>
    <property type="match status" value="1"/>
</dbReference>
<gene>
    <name evidence="1" type="primary">anmK</name>
    <name evidence="2" type="ORF">CMN54_08690</name>
</gene>
<keyword evidence="1" id="KW-0547">Nucleotide-binding</keyword>
<dbReference type="UniPathway" id="UPA00343"/>
<evidence type="ECO:0000313" key="2">
    <source>
        <dbReference type="EMBL" id="MAH63504.1"/>
    </source>
</evidence>
<dbReference type="PANTHER" id="PTHR30605">
    <property type="entry name" value="ANHYDRO-N-ACETYLMURAMIC ACID KINASE"/>
    <property type="match status" value="1"/>
</dbReference>
<dbReference type="CDD" id="cd24050">
    <property type="entry name" value="ASKHA_NBD_ANMK"/>
    <property type="match status" value="1"/>
</dbReference>
<reference evidence="3" key="1">
    <citation type="submission" date="2017-09" db="EMBL/GenBank/DDBJ databases">
        <title>The Reconstruction of 2,631 Draft Metagenome-Assembled Genomes from the Global Oceans.</title>
        <authorList>
            <person name="Tully B.J."/>
            <person name="Graham E.D."/>
            <person name="Heidelberg J.F."/>
        </authorList>
    </citation>
    <scope>NUCLEOTIDE SEQUENCE [LARGE SCALE GENOMIC DNA]</scope>
</reference>
<dbReference type="NCBIfam" id="NF007148">
    <property type="entry name" value="PRK09585.3-2"/>
    <property type="match status" value="1"/>
</dbReference>
<comment type="similarity">
    <text evidence="1">Belongs to the anhydro-N-acetylmuramic acid kinase family.</text>
</comment>
<dbReference type="InterPro" id="IPR005338">
    <property type="entry name" value="Anhydro_N_Ac-Mur_kinase"/>
</dbReference>
<dbReference type="GO" id="GO:0097175">
    <property type="term" value="P:1,6-anhydro-N-acetyl-beta-muramic acid catabolic process"/>
    <property type="evidence" value="ECO:0007669"/>
    <property type="project" value="UniProtKB-UniRule"/>
</dbReference>
<evidence type="ECO:0000313" key="3">
    <source>
        <dbReference type="Proteomes" id="UP000226525"/>
    </source>
</evidence>
<dbReference type="UniPathway" id="UPA00544"/>
<comment type="pathway">
    <text evidence="1">Amino-sugar metabolism; 1,6-anhydro-N-acetylmuramate degradation.</text>
</comment>
<keyword evidence="1 2" id="KW-0418">Kinase</keyword>
<dbReference type="Gene3D" id="3.30.420.40">
    <property type="match status" value="2"/>
</dbReference>
<dbReference type="EC" id="2.7.1.170" evidence="1"/>
<sequence>MNPWQHLEKVRHKSSRLWIGLMSGTSLDGLDVALVTITGSGSSTKMFLEAFASLPYSAEWQQCLQHCTNPMEVSAIELGQLHVALGSHWAELVLQQLHDWQIDSKSIDAVASHGQTVLHLPPESSLREYLPKTFLNQSPATWQLGDADQLAQKINLPVVSDFRMKDLAGGGTGAPLLPYLDFLLFNRIGVVRVVHNLGGISNLTFLPGSDNSKEVLAFDTGPANLLLNIAMQRSGSNELYDKDGQTAAKGKANKILLNQWLNHPYFNLGLPKSTGREEFGFDLMRIWLNEAKSAGLSLPDLMATLTAFTAESINRAYRNFLPRMPTESFVSGGGSFNKELRKQIGRRLPEVQFRDFSELGQPAEAREAIGFAVLGNQFLVGESTTFPGITGNQTSVILGKLSLPN</sequence>
<dbReference type="Proteomes" id="UP000226525">
    <property type="component" value="Unassembled WGS sequence"/>
</dbReference>
<dbReference type="HAMAP" id="MF_01270">
    <property type="entry name" value="AnhMurNAc_kinase"/>
    <property type="match status" value="1"/>
</dbReference>
<keyword evidence="1" id="KW-0067">ATP-binding</keyword>
<protein>
    <recommendedName>
        <fullName evidence="1">Anhydro-N-acetylmuramic acid kinase</fullName>
        <ecNumber evidence="1">2.7.1.170</ecNumber>
    </recommendedName>
    <alternativeName>
        <fullName evidence="1">AnhMurNAc kinase</fullName>
    </alternativeName>
</protein>
<accession>A0A2D6YK22</accession>
<organism evidence="2 3">
    <name type="scientific">SAR324 cluster bacterium</name>
    <dbReference type="NCBI Taxonomy" id="2024889"/>
    <lineage>
        <taxon>Bacteria</taxon>
        <taxon>Deltaproteobacteria</taxon>
        <taxon>SAR324 cluster</taxon>
    </lineage>
</organism>
<dbReference type="GO" id="GO:0016773">
    <property type="term" value="F:phosphotransferase activity, alcohol group as acceptor"/>
    <property type="evidence" value="ECO:0007669"/>
    <property type="project" value="UniProtKB-UniRule"/>
</dbReference>
<keyword evidence="1" id="KW-0119">Carbohydrate metabolism</keyword>
<comment type="caution">
    <text evidence="2">The sequence shown here is derived from an EMBL/GenBank/DDBJ whole genome shotgun (WGS) entry which is preliminary data.</text>
</comment>
<dbReference type="AlphaFoldDB" id="A0A2D6YK22"/>
<dbReference type="GO" id="GO:0005524">
    <property type="term" value="F:ATP binding"/>
    <property type="evidence" value="ECO:0007669"/>
    <property type="project" value="UniProtKB-UniRule"/>
</dbReference>
<proteinExistence type="inferred from homology"/>
<comment type="pathway">
    <text evidence="1">Cell wall biogenesis; peptidoglycan recycling.</text>
</comment>
<evidence type="ECO:0000256" key="1">
    <source>
        <dbReference type="HAMAP-Rule" id="MF_01270"/>
    </source>
</evidence>
<comment type="function">
    <text evidence="1">Catalyzes the specific phosphorylation of 1,6-anhydro-N-acetylmuramic acid (anhMurNAc) with the simultaneous cleavage of the 1,6-anhydro ring, generating MurNAc-6-P. Is required for the utilization of anhMurNAc either imported from the medium or derived from its own cell wall murein, and thus plays a role in cell wall recycling.</text>
</comment>
<dbReference type="GO" id="GO:0009254">
    <property type="term" value="P:peptidoglycan turnover"/>
    <property type="evidence" value="ECO:0007669"/>
    <property type="project" value="UniProtKB-UniRule"/>
</dbReference>
<dbReference type="GO" id="GO:0016301">
    <property type="term" value="F:kinase activity"/>
    <property type="evidence" value="ECO:0007669"/>
    <property type="project" value="UniProtKB-KW"/>
</dbReference>